<dbReference type="PANTHER" id="PTHR24020">
    <property type="entry name" value="COLLAGEN ALPHA"/>
    <property type="match status" value="1"/>
</dbReference>
<evidence type="ECO:0000259" key="8">
    <source>
        <dbReference type="PROSITE" id="PS50234"/>
    </source>
</evidence>
<dbReference type="PROSITE" id="PS50234">
    <property type="entry name" value="VWFA"/>
    <property type="match status" value="1"/>
</dbReference>
<dbReference type="Proteomes" id="UP000287033">
    <property type="component" value="Unassembled WGS sequence"/>
</dbReference>
<dbReference type="InterPro" id="IPR050525">
    <property type="entry name" value="ECM_Assembly_Org"/>
</dbReference>
<dbReference type="Gene3D" id="3.40.50.410">
    <property type="entry name" value="von Willebrand factor, type A domain"/>
    <property type="match status" value="1"/>
</dbReference>
<dbReference type="SMART" id="SM00327">
    <property type="entry name" value="VWA"/>
    <property type="match status" value="1"/>
</dbReference>
<dbReference type="OMA" id="QRIRYPR"/>
<evidence type="ECO:0000256" key="5">
    <source>
        <dbReference type="ARBA" id="ARBA00022737"/>
    </source>
</evidence>
<keyword evidence="3" id="KW-0272">Extracellular matrix</keyword>
<evidence type="ECO:0000256" key="4">
    <source>
        <dbReference type="ARBA" id="ARBA00022729"/>
    </source>
</evidence>
<evidence type="ECO:0000256" key="2">
    <source>
        <dbReference type="ARBA" id="ARBA00022525"/>
    </source>
</evidence>
<sequence>VPEGGIKRDIVFLVDASDNVGRTNFPLVRDFLSSILEHLDIGSDRVRIGLAQYSNYAETEFYLNTYSSEDEILRHVKGLRLRGGRTLNTGAALDSVLRYHFTRSAGSRKDEGVPQVLVLITSGSSGDDVKPPADKMKQDALVTFVIGAKNANPAQMKEIASNPGLVFSVQEFQSLPDIKEQVTSSLQTLAAPPVTQDKTKVIAERVTDTVAEGKRILFSILLQPYSQNIHS</sequence>
<keyword evidence="7" id="KW-0176">Collagen</keyword>
<dbReference type="AlphaFoldDB" id="A0A401TD39"/>
<dbReference type="FunFam" id="3.40.50.410:FF:000003">
    <property type="entry name" value="Collagen type VI alpha 3 chain"/>
    <property type="match status" value="1"/>
</dbReference>
<dbReference type="Pfam" id="PF00092">
    <property type="entry name" value="VWA"/>
    <property type="match status" value="1"/>
</dbReference>
<evidence type="ECO:0000313" key="10">
    <source>
        <dbReference type="Proteomes" id="UP000287033"/>
    </source>
</evidence>
<protein>
    <recommendedName>
        <fullName evidence="8">VWFA domain-containing protein</fullName>
    </recommendedName>
</protein>
<dbReference type="OrthoDB" id="6132182at2759"/>
<name>A0A401TD39_CHIPU</name>
<comment type="subcellular location">
    <subcellularLocation>
        <location evidence="1">Secreted</location>
        <location evidence="1">Extracellular space</location>
        <location evidence="1">Extracellular matrix</location>
    </subcellularLocation>
</comment>
<keyword evidence="10" id="KW-1185">Reference proteome</keyword>
<keyword evidence="4" id="KW-0732">Signal</keyword>
<dbReference type="InterPro" id="IPR036465">
    <property type="entry name" value="vWFA_dom_sf"/>
</dbReference>
<keyword evidence="6" id="KW-0130">Cell adhesion</keyword>
<comment type="caution">
    <text evidence="9">The sequence shown here is derived from an EMBL/GenBank/DDBJ whole genome shotgun (WGS) entry which is preliminary data.</text>
</comment>
<dbReference type="GO" id="GO:0007155">
    <property type="term" value="P:cell adhesion"/>
    <property type="evidence" value="ECO:0007669"/>
    <property type="project" value="UniProtKB-KW"/>
</dbReference>
<accession>A0A401TD39</accession>
<feature type="domain" description="VWFA" evidence="8">
    <location>
        <begin position="9"/>
        <end position="182"/>
    </location>
</feature>
<evidence type="ECO:0000256" key="3">
    <source>
        <dbReference type="ARBA" id="ARBA00022530"/>
    </source>
</evidence>
<evidence type="ECO:0000256" key="1">
    <source>
        <dbReference type="ARBA" id="ARBA00004498"/>
    </source>
</evidence>
<dbReference type="GO" id="GO:0005615">
    <property type="term" value="C:extracellular space"/>
    <property type="evidence" value="ECO:0007669"/>
    <property type="project" value="TreeGrafter"/>
</dbReference>
<feature type="non-terminal residue" evidence="9">
    <location>
        <position position="1"/>
    </location>
</feature>
<keyword evidence="2" id="KW-0964">Secreted</keyword>
<gene>
    <name evidence="9" type="ORF">chiPu_0024939</name>
</gene>
<evidence type="ECO:0000256" key="6">
    <source>
        <dbReference type="ARBA" id="ARBA00022889"/>
    </source>
</evidence>
<evidence type="ECO:0000313" key="9">
    <source>
        <dbReference type="EMBL" id="GCC40573.1"/>
    </source>
</evidence>
<organism evidence="9 10">
    <name type="scientific">Chiloscyllium punctatum</name>
    <name type="common">Brownbanded bambooshark</name>
    <name type="synonym">Hemiscyllium punctatum</name>
    <dbReference type="NCBI Taxonomy" id="137246"/>
    <lineage>
        <taxon>Eukaryota</taxon>
        <taxon>Metazoa</taxon>
        <taxon>Chordata</taxon>
        <taxon>Craniata</taxon>
        <taxon>Vertebrata</taxon>
        <taxon>Chondrichthyes</taxon>
        <taxon>Elasmobranchii</taxon>
        <taxon>Galeomorphii</taxon>
        <taxon>Galeoidea</taxon>
        <taxon>Orectolobiformes</taxon>
        <taxon>Hemiscylliidae</taxon>
        <taxon>Chiloscyllium</taxon>
    </lineage>
</organism>
<dbReference type="InterPro" id="IPR002035">
    <property type="entry name" value="VWF_A"/>
</dbReference>
<dbReference type="PRINTS" id="PR00453">
    <property type="entry name" value="VWFADOMAIN"/>
</dbReference>
<dbReference type="EMBL" id="BEZZ01049184">
    <property type="protein sequence ID" value="GCC40573.1"/>
    <property type="molecule type" value="Genomic_DNA"/>
</dbReference>
<dbReference type="STRING" id="137246.A0A401TD39"/>
<evidence type="ECO:0000256" key="7">
    <source>
        <dbReference type="ARBA" id="ARBA00023119"/>
    </source>
</evidence>
<proteinExistence type="predicted"/>
<dbReference type="SUPFAM" id="SSF53300">
    <property type="entry name" value="vWA-like"/>
    <property type="match status" value="1"/>
</dbReference>
<keyword evidence="5" id="KW-0677">Repeat</keyword>
<dbReference type="GO" id="GO:0005581">
    <property type="term" value="C:collagen trimer"/>
    <property type="evidence" value="ECO:0007669"/>
    <property type="project" value="UniProtKB-KW"/>
</dbReference>
<reference evidence="9 10" key="1">
    <citation type="journal article" date="2018" name="Nat. Ecol. Evol.">
        <title>Shark genomes provide insights into elasmobranch evolution and the origin of vertebrates.</title>
        <authorList>
            <person name="Hara Y"/>
            <person name="Yamaguchi K"/>
            <person name="Onimaru K"/>
            <person name="Kadota M"/>
            <person name="Koyanagi M"/>
            <person name="Keeley SD"/>
            <person name="Tatsumi K"/>
            <person name="Tanaka K"/>
            <person name="Motone F"/>
            <person name="Kageyama Y"/>
            <person name="Nozu R"/>
            <person name="Adachi N"/>
            <person name="Nishimura O"/>
            <person name="Nakagawa R"/>
            <person name="Tanegashima C"/>
            <person name="Kiyatake I"/>
            <person name="Matsumoto R"/>
            <person name="Murakumo K"/>
            <person name="Nishida K"/>
            <person name="Terakita A"/>
            <person name="Kuratani S"/>
            <person name="Sato K"/>
            <person name="Hyodo S Kuraku.S."/>
        </authorList>
    </citation>
    <scope>NUCLEOTIDE SEQUENCE [LARGE SCALE GENOMIC DNA]</scope>
</reference>
<dbReference type="PANTHER" id="PTHR24020:SF13">
    <property type="entry name" value="COLLAGEN ALPHA-3(VI) CHAIN"/>
    <property type="match status" value="1"/>
</dbReference>